<dbReference type="Proteomes" id="UP001216390">
    <property type="component" value="Chromosome"/>
</dbReference>
<dbReference type="RefSeq" id="WP_272738386.1">
    <property type="nucleotide sequence ID" value="NZ_CP116942.1"/>
</dbReference>
<organism evidence="4 5">
    <name type="scientific">Iamia majanohamensis</name>
    <dbReference type="NCBI Taxonomy" id="467976"/>
    <lineage>
        <taxon>Bacteria</taxon>
        <taxon>Bacillati</taxon>
        <taxon>Actinomycetota</taxon>
        <taxon>Acidimicrobiia</taxon>
        <taxon>Acidimicrobiales</taxon>
        <taxon>Iamiaceae</taxon>
        <taxon>Iamia</taxon>
    </lineage>
</organism>
<evidence type="ECO:0000313" key="4">
    <source>
        <dbReference type="EMBL" id="WCO68871.1"/>
    </source>
</evidence>
<protein>
    <submittedName>
        <fullName evidence="4">Tad domain-containing protein</fullName>
    </submittedName>
</protein>
<feature type="compositionally biased region" description="Low complexity" evidence="1">
    <location>
        <begin position="118"/>
        <end position="148"/>
    </location>
</feature>
<feature type="region of interest" description="Disordered" evidence="1">
    <location>
        <begin position="106"/>
        <end position="148"/>
    </location>
</feature>
<evidence type="ECO:0000256" key="2">
    <source>
        <dbReference type="SAM" id="Phobius"/>
    </source>
</evidence>
<dbReference type="KEGG" id="ima:PO878_09060"/>
<reference evidence="4" key="1">
    <citation type="submission" date="2023-01" db="EMBL/GenBank/DDBJ databases">
        <title>The diversity of Class Acidimicrobiia in South China Sea sediment environments and the proposal of Iamia marina sp. nov., a novel species of the genus Iamia.</title>
        <authorList>
            <person name="He Y."/>
            <person name="Tian X."/>
        </authorList>
    </citation>
    <scope>NUCLEOTIDE SEQUENCE</scope>
    <source>
        <strain evidence="4">DSM 19957</strain>
    </source>
</reference>
<feature type="transmembrane region" description="Helical" evidence="2">
    <location>
        <begin position="21"/>
        <end position="42"/>
    </location>
</feature>
<sequence>MRPFRHHPGAGGPTRTRREHGASLVVMTLSMASLLVVSTLVIDGSQAYPQRRKAQNAVDEASLAATRALDRYRIADEEGTAAGDVVAVARSVVEENGVDLEACTWTGRAIPSGRAPPRRSTTPKPSASTSRAPSPDPPASGASSTRRR</sequence>
<name>A0AAF0BST6_9ACTN</name>
<feature type="domain" description="Putative Flp pilus-assembly TadG-like N-terminal" evidence="3">
    <location>
        <begin position="21"/>
        <end position="66"/>
    </location>
</feature>
<keyword evidence="2" id="KW-1133">Transmembrane helix</keyword>
<dbReference type="EMBL" id="CP116942">
    <property type="protein sequence ID" value="WCO68871.1"/>
    <property type="molecule type" value="Genomic_DNA"/>
</dbReference>
<evidence type="ECO:0000313" key="5">
    <source>
        <dbReference type="Proteomes" id="UP001216390"/>
    </source>
</evidence>
<dbReference type="Pfam" id="PF13400">
    <property type="entry name" value="Tad"/>
    <property type="match status" value="1"/>
</dbReference>
<proteinExistence type="predicted"/>
<keyword evidence="5" id="KW-1185">Reference proteome</keyword>
<keyword evidence="2" id="KW-0812">Transmembrane</keyword>
<evidence type="ECO:0000259" key="3">
    <source>
        <dbReference type="Pfam" id="PF13400"/>
    </source>
</evidence>
<dbReference type="AlphaFoldDB" id="A0AAF0BST6"/>
<evidence type="ECO:0000256" key="1">
    <source>
        <dbReference type="SAM" id="MobiDB-lite"/>
    </source>
</evidence>
<gene>
    <name evidence="4" type="ORF">PO878_09060</name>
</gene>
<keyword evidence="2" id="KW-0472">Membrane</keyword>
<dbReference type="InterPro" id="IPR028087">
    <property type="entry name" value="Tad_N"/>
</dbReference>
<accession>A0AAF0BST6</accession>